<evidence type="ECO:0000256" key="2">
    <source>
        <dbReference type="ARBA" id="ARBA00001946"/>
    </source>
</evidence>
<dbReference type="FunFam" id="3.30.540.10:FF:000004">
    <property type="entry name" value="Inositol-1-monophosphatase"/>
    <property type="match status" value="1"/>
</dbReference>
<dbReference type="Pfam" id="PF00459">
    <property type="entry name" value="Inositol_P"/>
    <property type="match status" value="1"/>
</dbReference>
<keyword evidence="7 8" id="KW-0460">Magnesium</keyword>
<dbReference type="PRINTS" id="PR00378">
    <property type="entry name" value="LIIMPHPHTASE"/>
</dbReference>
<protein>
    <recommendedName>
        <fullName evidence="9">Inositol-1-monophosphatase</fullName>
        <ecNumber evidence="9">3.1.3.25</ecNumber>
    </recommendedName>
</protein>
<dbReference type="GO" id="GO:0008934">
    <property type="term" value="F:inositol monophosphate 1-phosphatase activity"/>
    <property type="evidence" value="ECO:0007669"/>
    <property type="project" value="InterPro"/>
</dbReference>
<dbReference type="CDD" id="cd01639">
    <property type="entry name" value="IMPase"/>
    <property type="match status" value="1"/>
</dbReference>
<dbReference type="EC" id="3.1.3.25" evidence="9"/>
<accession>A0A182J9P9</accession>
<dbReference type="PRINTS" id="PR00377">
    <property type="entry name" value="IMPHPHTASES"/>
</dbReference>
<evidence type="ECO:0000256" key="7">
    <source>
        <dbReference type="ARBA" id="ARBA00022842"/>
    </source>
</evidence>
<dbReference type="VEuPathDB" id="VectorBase:AATE014021"/>
<keyword evidence="6 9" id="KW-0378">Hydrolase</keyword>
<keyword evidence="5 8" id="KW-0479">Metal-binding</keyword>
<dbReference type="InterPro" id="IPR033942">
    <property type="entry name" value="IMPase"/>
</dbReference>
<dbReference type="SUPFAM" id="SSF56655">
    <property type="entry name" value="Carbohydrate phosphatase"/>
    <property type="match status" value="1"/>
</dbReference>
<evidence type="ECO:0000256" key="3">
    <source>
        <dbReference type="ARBA" id="ARBA00005152"/>
    </source>
</evidence>
<evidence type="ECO:0000256" key="4">
    <source>
        <dbReference type="ARBA" id="ARBA00009759"/>
    </source>
</evidence>
<evidence type="ECO:0000256" key="5">
    <source>
        <dbReference type="ARBA" id="ARBA00022723"/>
    </source>
</evidence>
<comment type="similarity">
    <text evidence="4 9">Belongs to the inositol monophosphatase superfamily.</text>
</comment>
<evidence type="ECO:0000256" key="6">
    <source>
        <dbReference type="ARBA" id="ARBA00022801"/>
    </source>
</evidence>
<evidence type="ECO:0000256" key="8">
    <source>
        <dbReference type="PIRSR" id="PIRSR600760-2"/>
    </source>
</evidence>
<dbReference type="STRING" id="41427.A0A182J9P9"/>
<dbReference type="PANTHER" id="PTHR20854">
    <property type="entry name" value="INOSITOL MONOPHOSPHATASE"/>
    <property type="match status" value="1"/>
</dbReference>
<sequence length="274" mass="30007">MSLNLDECYEHVLALVETAGEVIASRNSQRKTVVQKSSNIDLLTETDQQVERMLMDGITAKYPDHRFIGEEETSEGKKAELTEAPTWIIDPVDGTMNFVHSFPHSCISIALLVDRVAEIAIIYNPMLSQKFTARRGKGAFLNGNQIHVSEETSLERALATTEFGTSRDEEKTRVVLENIGKLVRKVHGLRSLGSAALNMAMVALGGADFNYEFGIHAWDIAAGSLLVGEAGGVCLDPAGGPLDLMSRRVLCASTQELADQVVQVLTQFYPEPRD</sequence>
<comment type="catalytic activity">
    <reaction evidence="1 9">
        <text>a myo-inositol phosphate + H2O = myo-inositol + phosphate</text>
        <dbReference type="Rhea" id="RHEA:24056"/>
        <dbReference type="ChEBI" id="CHEBI:15377"/>
        <dbReference type="ChEBI" id="CHEBI:17268"/>
        <dbReference type="ChEBI" id="CHEBI:43474"/>
        <dbReference type="ChEBI" id="CHEBI:84139"/>
        <dbReference type="EC" id="3.1.3.25"/>
    </reaction>
</comment>
<reference evidence="10" key="1">
    <citation type="submission" date="2022-08" db="UniProtKB">
        <authorList>
            <consortium name="EnsemblMetazoa"/>
        </authorList>
    </citation>
    <scope>IDENTIFICATION</scope>
    <source>
        <strain evidence="10">EBRO</strain>
    </source>
</reference>
<dbReference type="PANTHER" id="PTHR20854:SF4">
    <property type="entry name" value="INOSITOL-1-MONOPHOSPHATASE-RELATED"/>
    <property type="match status" value="1"/>
</dbReference>
<dbReference type="InterPro" id="IPR000760">
    <property type="entry name" value="Inositol_monophosphatase-like"/>
</dbReference>
<dbReference type="Gene3D" id="3.30.540.10">
    <property type="entry name" value="Fructose-1,6-Bisphosphatase, subunit A, domain 1"/>
    <property type="match status" value="1"/>
</dbReference>
<feature type="binding site" evidence="8">
    <location>
        <position position="93"/>
    </location>
    <ligand>
        <name>Mg(2+)</name>
        <dbReference type="ChEBI" id="CHEBI:18420"/>
        <label>2</label>
    </ligand>
</feature>
<evidence type="ECO:0000256" key="9">
    <source>
        <dbReference type="RuleBase" id="RU364068"/>
    </source>
</evidence>
<dbReference type="PROSITE" id="PS00630">
    <property type="entry name" value="IMP_2"/>
    <property type="match status" value="1"/>
</dbReference>
<dbReference type="PROSITE" id="PS00629">
    <property type="entry name" value="IMP_1"/>
    <property type="match status" value="1"/>
</dbReference>
<dbReference type="Gene3D" id="3.40.190.80">
    <property type="match status" value="1"/>
</dbReference>
<dbReference type="GO" id="GO:0046872">
    <property type="term" value="F:metal ion binding"/>
    <property type="evidence" value="ECO:0007669"/>
    <property type="project" value="UniProtKB-KW"/>
</dbReference>
<dbReference type="GO" id="GO:0006020">
    <property type="term" value="P:inositol metabolic process"/>
    <property type="evidence" value="ECO:0007669"/>
    <property type="project" value="TreeGrafter"/>
</dbReference>
<evidence type="ECO:0000313" key="10">
    <source>
        <dbReference type="EnsemblMetazoa" id="AATE014021-PA.1"/>
    </source>
</evidence>
<evidence type="ECO:0000256" key="1">
    <source>
        <dbReference type="ARBA" id="ARBA00001033"/>
    </source>
</evidence>
<dbReference type="EnsemblMetazoa" id="AATE014021-RA">
    <property type="protein sequence ID" value="AATE014021-PA.1"/>
    <property type="gene ID" value="AATE014021"/>
</dbReference>
<dbReference type="InterPro" id="IPR020552">
    <property type="entry name" value="Inositol_monoPase_Li-sen"/>
</dbReference>
<dbReference type="AlphaFoldDB" id="A0A182J9P9"/>
<comment type="cofactor">
    <cofactor evidence="2 8 9">
        <name>Mg(2+)</name>
        <dbReference type="ChEBI" id="CHEBI:18420"/>
    </cofactor>
</comment>
<dbReference type="InterPro" id="IPR020583">
    <property type="entry name" value="Inositol_monoP_metal-BS"/>
</dbReference>
<organism evidence="10">
    <name type="scientific">Anopheles atroparvus</name>
    <name type="common">European mosquito</name>
    <dbReference type="NCBI Taxonomy" id="41427"/>
    <lineage>
        <taxon>Eukaryota</taxon>
        <taxon>Metazoa</taxon>
        <taxon>Ecdysozoa</taxon>
        <taxon>Arthropoda</taxon>
        <taxon>Hexapoda</taxon>
        <taxon>Insecta</taxon>
        <taxon>Pterygota</taxon>
        <taxon>Neoptera</taxon>
        <taxon>Endopterygota</taxon>
        <taxon>Diptera</taxon>
        <taxon>Nematocera</taxon>
        <taxon>Culicoidea</taxon>
        <taxon>Culicidae</taxon>
        <taxon>Anophelinae</taxon>
        <taxon>Anopheles</taxon>
    </lineage>
</organism>
<dbReference type="InterPro" id="IPR020550">
    <property type="entry name" value="Inositol_monophosphatase_CS"/>
</dbReference>
<dbReference type="GO" id="GO:0046854">
    <property type="term" value="P:phosphatidylinositol phosphate biosynthetic process"/>
    <property type="evidence" value="ECO:0007669"/>
    <property type="project" value="InterPro"/>
</dbReference>
<proteinExistence type="inferred from homology"/>
<feature type="binding site" evidence="8">
    <location>
        <position position="70"/>
    </location>
    <ligand>
        <name>Mg(2+)</name>
        <dbReference type="ChEBI" id="CHEBI:18420"/>
        <label>1</label>
        <note>catalytic</note>
    </ligand>
</feature>
<feature type="binding site" evidence="8">
    <location>
        <position position="219"/>
    </location>
    <ligand>
        <name>Mg(2+)</name>
        <dbReference type="ChEBI" id="CHEBI:18420"/>
        <label>1</label>
        <note>catalytic</note>
    </ligand>
</feature>
<dbReference type="GO" id="GO:0007165">
    <property type="term" value="P:signal transduction"/>
    <property type="evidence" value="ECO:0007669"/>
    <property type="project" value="TreeGrafter"/>
</dbReference>
<dbReference type="FunFam" id="3.40.190.80:FF:000002">
    <property type="entry name" value="Inositol-1-monophosphatase"/>
    <property type="match status" value="1"/>
</dbReference>
<feature type="binding site" evidence="8">
    <location>
        <position position="90"/>
    </location>
    <ligand>
        <name>Mg(2+)</name>
        <dbReference type="ChEBI" id="CHEBI:18420"/>
        <label>2</label>
    </ligand>
</feature>
<comment type="pathway">
    <text evidence="3 9">Polyol metabolism; myo-inositol biosynthesis; myo-inositol from D-glucose 6-phosphate: step 2/2.</text>
</comment>
<name>A0A182J9P9_ANOAO</name>